<feature type="domain" description="Solute-binding protein family 3/N-terminal" evidence="2">
    <location>
        <begin position="8"/>
        <end position="235"/>
    </location>
</feature>
<dbReference type="Pfam" id="PF00497">
    <property type="entry name" value="SBP_bac_3"/>
    <property type="match status" value="1"/>
</dbReference>
<sequence length="243" mass="26237">MMTTRTSALRVGSAMPDPPFEFYERGGPVGFDIDLTRALAGHLGLRWEFVPHEGDDFETIFDELAAGRFDVVASGTTVTEPRRERASFCAPYFVSGQSLAVDTARHPAVQGVADLAGLTVGVQQGNTSEPVVKRLLAEGRIGGIRVYAYHEIDRALDELSTGGCDAFMKLGPVLTWLTRDRTHVDVVEYDITREEIALAVRLGDAALRADLEEAQRALTADGTLGALVSRWLSPARGDGTSSS</sequence>
<dbReference type="SMART" id="SM00062">
    <property type="entry name" value="PBPb"/>
    <property type="match status" value="1"/>
</dbReference>
<name>A0ABQ0YSE0_9NOCA</name>
<keyword evidence="1" id="KW-0732">Signal</keyword>
<evidence type="ECO:0000313" key="4">
    <source>
        <dbReference type="Proteomes" id="UP000325466"/>
    </source>
</evidence>
<keyword evidence="4" id="KW-1185">Reference proteome</keyword>
<dbReference type="CDD" id="cd13530">
    <property type="entry name" value="PBP2_peptides_like"/>
    <property type="match status" value="1"/>
</dbReference>
<gene>
    <name evidence="3" type="ORF">RAJCM14343_4790</name>
</gene>
<dbReference type="Proteomes" id="UP000325466">
    <property type="component" value="Unassembled WGS sequence"/>
</dbReference>
<dbReference type="SUPFAM" id="SSF53850">
    <property type="entry name" value="Periplasmic binding protein-like II"/>
    <property type="match status" value="1"/>
</dbReference>
<dbReference type="PANTHER" id="PTHR35936:SF17">
    <property type="entry name" value="ARGININE-BINDING EXTRACELLULAR PROTEIN ARTP"/>
    <property type="match status" value="1"/>
</dbReference>
<dbReference type="EMBL" id="BLAH01000119">
    <property type="protein sequence ID" value="GES39517.1"/>
    <property type="molecule type" value="Genomic_DNA"/>
</dbReference>
<dbReference type="Gene3D" id="3.40.190.10">
    <property type="entry name" value="Periplasmic binding protein-like II"/>
    <property type="match status" value="2"/>
</dbReference>
<evidence type="ECO:0000256" key="1">
    <source>
        <dbReference type="ARBA" id="ARBA00022729"/>
    </source>
</evidence>
<evidence type="ECO:0000259" key="2">
    <source>
        <dbReference type="SMART" id="SM00062"/>
    </source>
</evidence>
<proteinExistence type="predicted"/>
<evidence type="ECO:0000313" key="3">
    <source>
        <dbReference type="EMBL" id="GES39517.1"/>
    </source>
</evidence>
<dbReference type="PANTHER" id="PTHR35936">
    <property type="entry name" value="MEMBRANE-BOUND LYTIC MUREIN TRANSGLYCOSYLASE F"/>
    <property type="match status" value="1"/>
</dbReference>
<organism evidence="3 4">
    <name type="scientific">Rhodococcus aetherivorans</name>
    <dbReference type="NCBI Taxonomy" id="191292"/>
    <lineage>
        <taxon>Bacteria</taxon>
        <taxon>Bacillati</taxon>
        <taxon>Actinomycetota</taxon>
        <taxon>Actinomycetes</taxon>
        <taxon>Mycobacteriales</taxon>
        <taxon>Nocardiaceae</taxon>
        <taxon>Rhodococcus</taxon>
    </lineage>
</organism>
<comment type="caution">
    <text evidence="3">The sequence shown here is derived from an EMBL/GenBank/DDBJ whole genome shotgun (WGS) entry which is preliminary data.</text>
</comment>
<accession>A0ABQ0YSE0</accession>
<protein>
    <submittedName>
        <fullName evidence="3">Glutamine ABC transporter, periplasmic glutamine-binding protein</fullName>
    </submittedName>
</protein>
<reference evidence="3 4" key="1">
    <citation type="journal article" date="2018" name="Biodegradation">
        <title>1,4-Dioxane degradation characteristics of Rhodococcus aetherivorans JCM 14343.</title>
        <authorList>
            <person name="Inoue D."/>
            <person name="Tsunoda T."/>
            <person name="Yamamoto N."/>
            <person name="Ike M."/>
            <person name="Sei K."/>
        </authorList>
    </citation>
    <scope>NUCLEOTIDE SEQUENCE [LARGE SCALE GENOMIC DNA]</scope>
    <source>
        <strain evidence="3 4">JCM 14343</strain>
    </source>
</reference>
<dbReference type="InterPro" id="IPR001638">
    <property type="entry name" value="Solute-binding_3/MltF_N"/>
</dbReference>